<comment type="caution">
    <text evidence="1">The sequence shown here is derived from an EMBL/GenBank/DDBJ whole genome shotgun (WGS) entry which is preliminary data.</text>
</comment>
<dbReference type="Proteomes" id="UP000499080">
    <property type="component" value="Unassembled WGS sequence"/>
</dbReference>
<dbReference type="EMBL" id="BGPR01084854">
    <property type="protein sequence ID" value="GBL97117.1"/>
    <property type="molecule type" value="Genomic_DNA"/>
</dbReference>
<gene>
    <name evidence="1" type="ORF">AVEN_127169_1</name>
</gene>
<accession>A0A4Y2C024</accession>
<reference evidence="1 2" key="1">
    <citation type="journal article" date="2019" name="Sci. Rep.">
        <title>Orb-weaving spider Araneus ventricosus genome elucidates the spidroin gene catalogue.</title>
        <authorList>
            <person name="Kono N."/>
            <person name="Nakamura H."/>
            <person name="Ohtoshi R."/>
            <person name="Moran D.A.P."/>
            <person name="Shinohara A."/>
            <person name="Yoshida Y."/>
            <person name="Fujiwara M."/>
            <person name="Mori M."/>
            <person name="Tomita M."/>
            <person name="Arakawa K."/>
        </authorList>
    </citation>
    <scope>NUCLEOTIDE SEQUENCE [LARGE SCALE GENOMIC DNA]</scope>
</reference>
<dbReference type="AlphaFoldDB" id="A0A4Y2C024"/>
<evidence type="ECO:0000313" key="1">
    <source>
        <dbReference type="EMBL" id="GBL97117.1"/>
    </source>
</evidence>
<evidence type="ECO:0000313" key="2">
    <source>
        <dbReference type="Proteomes" id="UP000499080"/>
    </source>
</evidence>
<organism evidence="1 2">
    <name type="scientific">Araneus ventricosus</name>
    <name type="common">Orbweaver spider</name>
    <name type="synonym">Epeira ventricosa</name>
    <dbReference type="NCBI Taxonomy" id="182803"/>
    <lineage>
        <taxon>Eukaryota</taxon>
        <taxon>Metazoa</taxon>
        <taxon>Ecdysozoa</taxon>
        <taxon>Arthropoda</taxon>
        <taxon>Chelicerata</taxon>
        <taxon>Arachnida</taxon>
        <taxon>Araneae</taxon>
        <taxon>Araneomorphae</taxon>
        <taxon>Entelegynae</taxon>
        <taxon>Araneoidea</taxon>
        <taxon>Araneidae</taxon>
        <taxon>Araneus</taxon>
    </lineage>
</organism>
<keyword evidence="2" id="KW-1185">Reference proteome</keyword>
<protein>
    <submittedName>
        <fullName evidence="1">Uncharacterized protein</fullName>
    </submittedName>
</protein>
<proteinExistence type="predicted"/>
<name>A0A4Y2C024_ARAVE</name>
<sequence>MSETKICNYVPRIAELRIWNELKNKEIEFSVLSDEGKAIDILMESDILSQLMTSKSINLDSGLIGIEAKLGWCVTGMTNETYNDINSLTTLVMLVSNVSLSDFWKLEILGIGHLVKVKSAKITYDEHLSDFK</sequence>